<dbReference type="Gene3D" id="3.40.190.10">
    <property type="entry name" value="Periplasmic binding protein-like II"/>
    <property type="match status" value="3"/>
</dbReference>
<gene>
    <name evidence="2" type="ORF">ABLV49_13720</name>
</gene>
<feature type="domain" description="SsuA/THI5-like" evidence="1">
    <location>
        <begin position="67"/>
        <end position="274"/>
    </location>
</feature>
<dbReference type="PANTHER" id="PTHR30024">
    <property type="entry name" value="ALIPHATIC SULFONATES-BINDING PROTEIN-RELATED"/>
    <property type="match status" value="1"/>
</dbReference>
<organism evidence="2">
    <name type="scientific">Polaromonas hydrogenivorans</name>
    <dbReference type="NCBI Taxonomy" id="335476"/>
    <lineage>
        <taxon>Bacteria</taxon>
        <taxon>Pseudomonadati</taxon>
        <taxon>Pseudomonadota</taxon>
        <taxon>Betaproteobacteria</taxon>
        <taxon>Burkholderiales</taxon>
        <taxon>Comamonadaceae</taxon>
        <taxon>Polaromonas</taxon>
    </lineage>
</organism>
<reference evidence="2" key="1">
    <citation type="submission" date="2024-05" db="EMBL/GenBank/DDBJ databases">
        <authorList>
            <person name="Bunk B."/>
            <person name="Swiderski J."/>
            <person name="Sproer C."/>
            <person name="Thiel V."/>
        </authorList>
    </citation>
    <scope>NUCLEOTIDE SEQUENCE</scope>
    <source>
        <strain evidence="2">DSM 17735</strain>
    </source>
</reference>
<dbReference type="SUPFAM" id="SSF53850">
    <property type="entry name" value="Periplasmic binding protein-like II"/>
    <property type="match status" value="1"/>
</dbReference>
<dbReference type="InterPro" id="IPR015168">
    <property type="entry name" value="SsuA/THI5"/>
</dbReference>
<dbReference type="EMBL" id="CP157675">
    <property type="protein sequence ID" value="XBP68954.1"/>
    <property type="molecule type" value="Genomic_DNA"/>
</dbReference>
<dbReference type="PANTHER" id="PTHR30024:SF21">
    <property type="entry name" value="ABC TRANSPORTER SUBSTRATE-BINDING PROTEIN"/>
    <property type="match status" value="1"/>
</dbReference>
<proteinExistence type="predicted"/>
<dbReference type="RefSeq" id="WP_349277196.1">
    <property type="nucleotide sequence ID" value="NZ_CBCSCU010000014.1"/>
</dbReference>
<evidence type="ECO:0000313" key="2">
    <source>
        <dbReference type="EMBL" id="XBP68954.1"/>
    </source>
</evidence>
<evidence type="ECO:0000259" key="1">
    <source>
        <dbReference type="Pfam" id="PF09084"/>
    </source>
</evidence>
<dbReference type="Pfam" id="PF09084">
    <property type="entry name" value="NMT1"/>
    <property type="match status" value="1"/>
</dbReference>
<dbReference type="AlphaFoldDB" id="A0AAU7LMW3"/>
<dbReference type="InterPro" id="IPR006311">
    <property type="entry name" value="TAT_signal"/>
</dbReference>
<dbReference type="PROSITE" id="PS51318">
    <property type="entry name" value="TAT"/>
    <property type="match status" value="1"/>
</dbReference>
<accession>A0AAU7LMW3</accession>
<protein>
    <submittedName>
        <fullName evidence="2">ABC transporter substrate-binding protein</fullName>
    </submittedName>
</protein>
<name>A0AAU7LMW3_9BURK</name>
<sequence>MFTGNNFSAPDAQAKGFSRRQWLRAAGAAGVVGAAGVAGRHALAAGPLRDLKLAWNANAVCLSAVPVAIDRGFFEKHGLKVELVNFAGSTDQLLETIATGKADAAVGMVHRWIKPLESGLDVKLVGSSHGGCSRLVGYTPAGVTSIAKLKGKTIAVSDLNSPGKNFFSVLLTKAGLNPEKDVTWRQFPADMLGLAVEKGEAQAIADGDPNLFLIERRTKGLVDLASNLSGEYAAKTCCVIGAGGNLIRKDKPLVASLVRAINEASEFIADYPNETAKIYSPYSKASVEDLRAVLGTLTHRSHPSGLALKKEVEFYARDFKLVGVLKPSTDVVRFAEHVTVDVLA</sequence>